<comment type="caution">
    <text evidence="2">The sequence shown here is derived from an EMBL/GenBank/DDBJ whole genome shotgun (WGS) entry which is preliminary data.</text>
</comment>
<dbReference type="SUPFAM" id="SSF56601">
    <property type="entry name" value="beta-lactamase/transpeptidase-like"/>
    <property type="match status" value="1"/>
</dbReference>
<name>A0ABV0KSI4_9CYAN</name>
<evidence type="ECO:0000256" key="1">
    <source>
        <dbReference type="SAM" id="Phobius"/>
    </source>
</evidence>
<organism evidence="2 3">
    <name type="scientific">Stenomitos frigidus AS-A4</name>
    <dbReference type="NCBI Taxonomy" id="2933935"/>
    <lineage>
        <taxon>Bacteria</taxon>
        <taxon>Bacillati</taxon>
        <taxon>Cyanobacteriota</taxon>
        <taxon>Cyanophyceae</taxon>
        <taxon>Leptolyngbyales</taxon>
        <taxon>Leptolyngbyaceae</taxon>
        <taxon>Stenomitos</taxon>
    </lineage>
</organism>
<dbReference type="RefSeq" id="WP_242033567.1">
    <property type="nucleotide sequence ID" value="NZ_JAMPLM010000056.1"/>
</dbReference>
<keyword evidence="1" id="KW-0472">Membrane</keyword>
<dbReference type="InterPro" id="IPR012338">
    <property type="entry name" value="Beta-lactam/transpept-like"/>
</dbReference>
<accession>A0ABV0KSI4</accession>
<evidence type="ECO:0000313" key="3">
    <source>
        <dbReference type="Proteomes" id="UP001476950"/>
    </source>
</evidence>
<proteinExistence type="predicted"/>
<keyword evidence="1" id="KW-0812">Transmembrane</keyword>
<dbReference type="Proteomes" id="UP001476950">
    <property type="component" value="Unassembled WGS sequence"/>
</dbReference>
<dbReference type="EMBL" id="JAMPLM010000056">
    <property type="protein sequence ID" value="MEP1062195.1"/>
    <property type="molecule type" value="Genomic_DNA"/>
</dbReference>
<protein>
    <recommendedName>
        <fullName evidence="4">ABC transmembrane type-1 domain-containing protein</fullName>
    </recommendedName>
</protein>
<keyword evidence="3" id="KW-1185">Reference proteome</keyword>
<reference evidence="2 3" key="1">
    <citation type="submission" date="2022-04" db="EMBL/GenBank/DDBJ databases">
        <title>Positive selection, recombination, and allopatry shape intraspecific diversity of widespread and dominant cyanobacteria.</title>
        <authorList>
            <person name="Wei J."/>
            <person name="Shu W."/>
            <person name="Hu C."/>
        </authorList>
    </citation>
    <scope>NUCLEOTIDE SEQUENCE [LARGE SCALE GENOMIC DNA]</scope>
    <source>
        <strain evidence="2 3">AS-A4</strain>
    </source>
</reference>
<evidence type="ECO:0000313" key="2">
    <source>
        <dbReference type="EMBL" id="MEP1062195.1"/>
    </source>
</evidence>
<keyword evidence="1" id="KW-1133">Transmembrane helix</keyword>
<sequence length="92" mass="9907">MTAATNDVGLVTLPSGQPLAIAVFVSDSKASAVIREAVINWAIAFTVMLLLPLSVNFARLVQQTRLESSLRAALLTRTITFQSLELVSFDTN</sequence>
<evidence type="ECO:0008006" key="4">
    <source>
        <dbReference type="Google" id="ProtNLM"/>
    </source>
</evidence>
<dbReference type="Gene3D" id="3.40.710.10">
    <property type="entry name" value="DD-peptidase/beta-lactamase superfamily"/>
    <property type="match status" value="1"/>
</dbReference>
<gene>
    <name evidence="2" type="ORF">NDI38_27860</name>
</gene>
<feature type="transmembrane region" description="Helical" evidence="1">
    <location>
        <begin position="38"/>
        <end position="61"/>
    </location>
</feature>